<sequence>MECRRLEITIVSANNLEQVRLFGLKMNVHARVFIGGLPEKEKRTPTDTHGKRNPVWNYAASYTIIESMLQNCNTILDVHLYCTSKSGDKYIGQVNISLKELFDAAGSPPP</sequence>
<evidence type="ECO:0000259" key="1">
    <source>
        <dbReference type="PROSITE" id="PS50004"/>
    </source>
</evidence>
<keyword evidence="3" id="KW-1185">Reference proteome</keyword>
<evidence type="ECO:0000313" key="2">
    <source>
        <dbReference type="EMBL" id="EYU23916.1"/>
    </source>
</evidence>
<dbReference type="InterPro" id="IPR000008">
    <property type="entry name" value="C2_dom"/>
</dbReference>
<gene>
    <name evidence="2" type="ORF">MIMGU_mgv1a0260082mg</name>
</gene>
<feature type="domain" description="C2" evidence="1">
    <location>
        <begin position="1"/>
        <end position="110"/>
    </location>
</feature>
<dbReference type="Pfam" id="PF00168">
    <property type="entry name" value="C2"/>
    <property type="match status" value="1"/>
</dbReference>
<dbReference type="PANTHER" id="PTHR32246">
    <property type="entry name" value="INGRESSION PROTEIN FIC1"/>
    <property type="match status" value="1"/>
</dbReference>
<protein>
    <recommendedName>
        <fullName evidence="1">C2 domain-containing protein</fullName>
    </recommendedName>
</protein>
<dbReference type="STRING" id="4155.A0A022Q7H8"/>
<feature type="non-terminal residue" evidence="2">
    <location>
        <position position="110"/>
    </location>
</feature>
<dbReference type="AlphaFoldDB" id="A0A022Q7H8"/>
<dbReference type="InterPro" id="IPR035892">
    <property type="entry name" value="C2_domain_sf"/>
</dbReference>
<dbReference type="EMBL" id="KI632147">
    <property type="protein sequence ID" value="EYU23916.1"/>
    <property type="molecule type" value="Genomic_DNA"/>
</dbReference>
<dbReference type="PANTHER" id="PTHR32246:SF22">
    <property type="entry name" value="C2 DOMAIN-CONTAINING PROTEIN"/>
    <property type="match status" value="1"/>
</dbReference>
<name>A0A022Q7H8_ERYGU</name>
<reference evidence="2 3" key="1">
    <citation type="journal article" date="2013" name="Proc. Natl. Acad. Sci. U.S.A.">
        <title>Fine-scale variation in meiotic recombination in Mimulus inferred from population shotgun sequencing.</title>
        <authorList>
            <person name="Hellsten U."/>
            <person name="Wright K.M."/>
            <person name="Jenkins J."/>
            <person name="Shu S."/>
            <person name="Yuan Y."/>
            <person name="Wessler S.R."/>
            <person name="Schmutz J."/>
            <person name="Willis J.H."/>
            <person name="Rokhsar D.S."/>
        </authorList>
    </citation>
    <scope>NUCLEOTIDE SEQUENCE [LARGE SCALE GENOMIC DNA]</scope>
    <source>
        <strain evidence="3">cv. DUN x IM62</strain>
    </source>
</reference>
<proteinExistence type="predicted"/>
<dbReference type="SUPFAM" id="SSF49562">
    <property type="entry name" value="C2 domain (Calcium/lipid-binding domain, CaLB)"/>
    <property type="match status" value="1"/>
</dbReference>
<accession>A0A022Q7H8</accession>
<organism evidence="2 3">
    <name type="scientific">Erythranthe guttata</name>
    <name type="common">Yellow monkey flower</name>
    <name type="synonym">Mimulus guttatus</name>
    <dbReference type="NCBI Taxonomy" id="4155"/>
    <lineage>
        <taxon>Eukaryota</taxon>
        <taxon>Viridiplantae</taxon>
        <taxon>Streptophyta</taxon>
        <taxon>Embryophyta</taxon>
        <taxon>Tracheophyta</taxon>
        <taxon>Spermatophyta</taxon>
        <taxon>Magnoliopsida</taxon>
        <taxon>eudicotyledons</taxon>
        <taxon>Gunneridae</taxon>
        <taxon>Pentapetalae</taxon>
        <taxon>asterids</taxon>
        <taxon>lamiids</taxon>
        <taxon>Lamiales</taxon>
        <taxon>Phrymaceae</taxon>
        <taxon>Erythranthe</taxon>
    </lineage>
</organism>
<dbReference type="PROSITE" id="PS50004">
    <property type="entry name" value="C2"/>
    <property type="match status" value="1"/>
</dbReference>
<dbReference type="Gene3D" id="2.60.40.150">
    <property type="entry name" value="C2 domain"/>
    <property type="match status" value="1"/>
</dbReference>
<dbReference type="Proteomes" id="UP000030748">
    <property type="component" value="Unassembled WGS sequence"/>
</dbReference>
<evidence type="ECO:0000313" key="3">
    <source>
        <dbReference type="Proteomes" id="UP000030748"/>
    </source>
</evidence>
<dbReference type="SMART" id="SM00239">
    <property type="entry name" value="C2"/>
    <property type="match status" value="1"/>
</dbReference>